<reference evidence="3" key="1">
    <citation type="submission" date="2018-12" db="EMBL/GenBank/DDBJ databases">
        <title>Tengunoibacter tsumagoiensis gen. nov., sp. nov., Dictyobacter kobayashii sp. nov., D. alpinus sp. nov., and D. joshuensis sp. nov. and description of Dictyobacteraceae fam. nov. within the order Ktedonobacterales isolated from Tengu-no-mugimeshi.</title>
        <authorList>
            <person name="Wang C.M."/>
            <person name="Zheng Y."/>
            <person name="Sakai Y."/>
            <person name="Toyoda A."/>
            <person name="Minakuchi Y."/>
            <person name="Abe K."/>
            <person name="Yokota A."/>
            <person name="Yabe S."/>
        </authorList>
    </citation>
    <scope>NUCLEOTIDE SEQUENCE [LARGE SCALE GENOMIC DNA]</scope>
    <source>
        <strain evidence="3">Uno3</strain>
    </source>
</reference>
<feature type="region of interest" description="Disordered" evidence="1">
    <location>
        <begin position="100"/>
        <end position="204"/>
    </location>
</feature>
<evidence type="ECO:0000256" key="1">
    <source>
        <dbReference type="SAM" id="MobiDB-lite"/>
    </source>
</evidence>
<comment type="caution">
    <text evidence="2">The sequence shown here is derived from an EMBL/GenBank/DDBJ whole genome shotgun (WGS) entry which is preliminary data.</text>
</comment>
<keyword evidence="3" id="KW-1185">Reference proteome</keyword>
<dbReference type="EMBL" id="BIFR01000002">
    <property type="protein sequence ID" value="GCE14461.1"/>
    <property type="molecule type" value="Genomic_DNA"/>
</dbReference>
<proteinExistence type="predicted"/>
<organism evidence="2 3">
    <name type="scientific">Tengunoibacter tsumagoiensis</name>
    <dbReference type="NCBI Taxonomy" id="2014871"/>
    <lineage>
        <taxon>Bacteria</taxon>
        <taxon>Bacillati</taxon>
        <taxon>Chloroflexota</taxon>
        <taxon>Ktedonobacteria</taxon>
        <taxon>Ktedonobacterales</taxon>
        <taxon>Dictyobacteraceae</taxon>
        <taxon>Tengunoibacter</taxon>
    </lineage>
</organism>
<accession>A0A402A645</accession>
<evidence type="ECO:0000313" key="3">
    <source>
        <dbReference type="Proteomes" id="UP000287352"/>
    </source>
</evidence>
<feature type="region of interest" description="Disordered" evidence="1">
    <location>
        <begin position="30"/>
        <end position="58"/>
    </location>
</feature>
<gene>
    <name evidence="2" type="ORF">KTT_43200</name>
</gene>
<dbReference type="OrthoDB" id="166957at2"/>
<feature type="region of interest" description="Disordered" evidence="1">
    <location>
        <begin position="1"/>
        <end position="20"/>
    </location>
</feature>
<dbReference type="AlphaFoldDB" id="A0A402A645"/>
<sequence length="252" mass="28369">MPKEAKKFINPLLRPSHDPEARTEKIIQTEKNNEAEKAALDVERPRSREQVVEQPIIAQPEPPVEAVVEEIIQRKEDQAPPTLLVDTPAPYTVKKQMQETTFLEERPYSLPESGEQVVPSKSRPTYRATPRQTAKGAGPVQESTPKKSSGKEVASISAPLAEEPHSTENFQAIVEEKTNPLVTVNQEEEDNGSDTSRRKRGAATFENTHERVTLWIDKSLKQSFDDLAYEHHLSKASLLNEAISDLLLKYDR</sequence>
<dbReference type="RefSeq" id="WP_126582037.1">
    <property type="nucleotide sequence ID" value="NZ_BIFR01000002.1"/>
</dbReference>
<name>A0A402A645_9CHLR</name>
<protein>
    <submittedName>
        <fullName evidence="2">Uncharacterized protein</fullName>
    </submittedName>
</protein>
<dbReference type="Proteomes" id="UP000287352">
    <property type="component" value="Unassembled WGS sequence"/>
</dbReference>
<feature type="compositionally biased region" description="Basic and acidic residues" evidence="1">
    <location>
        <begin position="30"/>
        <end position="51"/>
    </location>
</feature>
<evidence type="ECO:0000313" key="2">
    <source>
        <dbReference type="EMBL" id="GCE14461.1"/>
    </source>
</evidence>